<dbReference type="KEGG" id="nml:Namu_0182"/>
<dbReference type="InParanoid" id="C8XJ28"/>
<dbReference type="STRING" id="479431.Namu_0182"/>
<dbReference type="EMBL" id="CP001737">
    <property type="protein sequence ID" value="ACV76615.1"/>
    <property type="molecule type" value="Genomic_DNA"/>
</dbReference>
<protein>
    <submittedName>
        <fullName evidence="1">Uncharacterized protein</fullName>
    </submittedName>
</protein>
<evidence type="ECO:0000313" key="1">
    <source>
        <dbReference type="EMBL" id="ACV76615.1"/>
    </source>
</evidence>
<accession>C8XJ28</accession>
<proteinExistence type="predicted"/>
<reference evidence="1 2" key="2">
    <citation type="journal article" date="2010" name="Stand. Genomic Sci.">
        <title>Complete genome sequence of Nakamurella multipartita type strain (Y-104).</title>
        <authorList>
            <person name="Tice H."/>
            <person name="Mayilraj S."/>
            <person name="Sims D."/>
            <person name="Lapidus A."/>
            <person name="Nolan M."/>
            <person name="Lucas S."/>
            <person name="Glavina Del Rio T."/>
            <person name="Copeland A."/>
            <person name="Cheng J.F."/>
            <person name="Meincke L."/>
            <person name="Bruce D."/>
            <person name="Goodwin L."/>
            <person name="Pitluck S."/>
            <person name="Ivanova N."/>
            <person name="Mavromatis K."/>
            <person name="Ovchinnikova G."/>
            <person name="Pati A."/>
            <person name="Chen A."/>
            <person name="Palaniappan K."/>
            <person name="Land M."/>
            <person name="Hauser L."/>
            <person name="Chang Y.J."/>
            <person name="Jeffries C.D."/>
            <person name="Detter J.C."/>
            <person name="Brettin T."/>
            <person name="Rohde M."/>
            <person name="Goker M."/>
            <person name="Bristow J."/>
            <person name="Eisen J.A."/>
            <person name="Markowitz V."/>
            <person name="Hugenholtz P."/>
            <person name="Kyrpides N.C."/>
            <person name="Klenk H.P."/>
            <person name="Chen F."/>
        </authorList>
    </citation>
    <scope>NUCLEOTIDE SEQUENCE [LARGE SCALE GENOMIC DNA]</scope>
    <source>
        <strain evidence="2">ATCC 700099 / DSM 44233 / CIP 104796 / JCM 9543 / NBRC 105858 / Y-104</strain>
    </source>
</reference>
<evidence type="ECO:0000313" key="2">
    <source>
        <dbReference type="Proteomes" id="UP000002218"/>
    </source>
</evidence>
<gene>
    <name evidence="1" type="ordered locus">Namu_0182</name>
</gene>
<dbReference type="RefSeq" id="WP_012814090.1">
    <property type="nucleotide sequence ID" value="NC_013235.1"/>
</dbReference>
<dbReference type="AlphaFoldDB" id="C8XJ28"/>
<dbReference type="HOGENOM" id="CLU_1904480_0_0_11"/>
<organism evidence="1 2">
    <name type="scientific">Nakamurella multipartita (strain ATCC 700099 / DSM 44233 / CIP 104796 / JCM 9543 / NBRC 105858 / Y-104)</name>
    <name type="common">Microsphaera multipartita</name>
    <dbReference type="NCBI Taxonomy" id="479431"/>
    <lineage>
        <taxon>Bacteria</taxon>
        <taxon>Bacillati</taxon>
        <taxon>Actinomycetota</taxon>
        <taxon>Actinomycetes</taxon>
        <taxon>Nakamurellales</taxon>
        <taxon>Nakamurellaceae</taxon>
        <taxon>Nakamurella</taxon>
    </lineage>
</organism>
<sequence length="133" mass="14226">MATASNVNLTLLRNVANANATVTYTVNWSAFDQASNLQYVESVRFIGDDTGQDGDTGPVGDDPISIGLNFSTLLSANGQATTSRTRSFTFPWANLNEDDVPILGNTDDEIRAVVTLMPQLPVTVTTESNLVTV</sequence>
<name>C8XJ28_NAKMY</name>
<reference evidence="2" key="1">
    <citation type="submission" date="2009-09" db="EMBL/GenBank/DDBJ databases">
        <title>The complete genome of Nakamurella multipartita DSM 44233.</title>
        <authorList>
            <consortium name="US DOE Joint Genome Institute (JGI-PGF)"/>
            <person name="Lucas S."/>
            <person name="Copeland A."/>
            <person name="Lapidus A."/>
            <person name="Glavina del Rio T."/>
            <person name="Dalin E."/>
            <person name="Tice H."/>
            <person name="Bruce D."/>
            <person name="Goodwin L."/>
            <person name="Pitluck S."/>
            <person name="Kyrpides N."/>
            <person name="Mavromatis K."/>
            <person name="Ivanova N."/>
            <person name="Ovchinnikova G."/>
            <person name="Sims D."/>
            <person name="Meincke L."/>
            <person name="Brettin T."/>
            <person name="Detter J.C."/>
            <person name="Han C."/>
            <person name="Larimer F."/>
            <person name="Land M."/>
            <person name="Hauser L."/>
            <person name="Markowitz V."/>
            <person name="Cheng J.-F."/>
            <person name="Hugenholtz P."/>
            <person name="Woyke T."/>
            <person name="Wu D."/>
            <person name="Klenk H.-P."/>
            <person name="Eisen J.A."/>
        </authorList>
    </citation>
    <scope>NUCLEOTIDE SEQUENCE [LARGE SCALE GENOMIC DNA]</scope>
    <source>
        <strain evidence="2">ATCC 700099 / DSM 44233 / CIP 104796 / JCM 9543 / NBRC 105858 / Y-104</strain>
    </source>
</reference>
<dbReference type="Proteomes" id="UP000002218">
    <property type="component" value="Chromosome"/>
</dbReference>
<keyword evidence="2" id="KW-1185">Reference proteome</keyword>